<feature type="coiled-coil region" evidence="1">
    <location>
        <begin position="715"/>
        <end position="759"/>
    </location>
</feature>
<feature type="coiled-coil region" evidence="1">
    <location>
        <begin position="982"/>
        <end position="1107"/>
    </location>
</feature>
<evidence type="ECO:0000256" key="1">
    <source>
        <dbReference type="SAM" id="Coils"/>
    </source>
</evidence>
<dbReference type="STRING" id="13616.ENSMODP00000018588"/>
<feature type="coiled-coil region" evidence="1">
    <location>
        <begin position="87"/>
        <end position="257"/>
    </location>
</feature>
<name>F7BYK6_MONDO</name>
<reference evidence="3" key="3">
    <citation type="submission" date="2025-09" db="UniProtKB">
        <authorList>
            <consortium name="Ensembl"/>
        </authorList>
    </citation>
    <scope>IDENTIFICATION</scope>
</reference>
<dbReference type="HOGENOM" id="CLU_006488_1_0_1"/>
<feature type="compositionally biased region" description="Basic and acidic residues" evidence="2">
    <location>
        <begin position="642"/>
        <end position="651"/>
    </location>
</feature>
<dbReference type="InterPro" id="IPR038810">
    <property type="entry name" value="CNTLN"/>
</dbReference>
<evidence type="ECO:0000256" key="2">
    <source>
        <dbReference type="SAM" id="MobiDB-lite"/>
    </source>
</evidence>
<evidence type="ECO:0000313" key="4">
    <source>
        <dbReference type="Proteomes" id="UP000002280"/>
    </source>
</evidence>
<dbReference type="eggNOG" id="ENOG502QRVC">
    <property type="taxonomic scope" value="Eukaryota"/>
</dbReference>
<dbReference type="GO" id="GO:0005813">
    <property type="term" value="C:centrosome"/>
    <property type="evidence" value="ECO:0000318"/>
    <property type="project" value="GO_Central"/>
</dbReference>
<dbReference type="Ensembl" id="ENSMODT00000018922.4">
    <property type="protein sequence ID" value="ENSMODP00000018588.3"/>
    <property type="gene ID" value="ENSMODG00000014860.4"/>
</dbReference>
<proteinExistence type="predicted"/>
<dbReference type="OMA" id="EYFTIMK"/>
<feature type="region of interest" description="Disordered" evidence="2">
    <location>
        <begin position="621"/>
        <end position="651"/>
    </location>
</feature>
<protein>
    <submittedName>
        <fullName evidence="3">Centlein</fullName>
    </submittedName>
</protein>
<reference evidence="3" key="2">
    <citation type="submission" date="2025-08" db="UniProtKB">
        <authorList>
            <consortium name="Ensembl"/>
        </authorList>
    </citation>
    <scope>IDENTIFICATION</scope>
</reference>
<gene>
    <name evidence="3" type="primary">CNTLN</name>
</gene>
<dbReference type="PANTHER" id="PTHR18957">
    <property type="entry name" value="CENTLEIN"/>
    <property type="match status" value="1"/>
</dbReference>
<dbReference type="GeneTree" id="ENSGT00440000034932"/>
<sequence length="1375" mass="160231">MVFVETAPGNKPRSHRSSQSGCGKIYCGGCILTPLQEILFSSFLKISSSFFLCRFQCVCGFNSLEKTKAEAKDRKVLEILHAKDTRIKELEKRESGSQQEINTLVKKKISMDEENVCLKKELNDLHKKFKDQCQELKRLQKKEEQNIMIIRELEEVNKELNIRCTELLNDVENLRKEETQWRKEKNDIDYRMKTFATDLTEAKQQIEESQLKYNELASQLNKKHAEIIQKDMDITQVKKELQELQNLYQQNSEHTAQQAEMIQQLHVLNMDAQQVLKNQEDAHTAESISYQKVYNELQINFEAKKATESQLRKYIICLKDQLVEKDHDIMYLTEKINELEKISHFISYAPFPSCMEQEFQQPSLSSLETLMVSQKSEIEFLQEKLKIGNFKLSENSSSTSIHIGSIISGTRKIHEEPPVKRSRSLSPKRCFKDSEDSKKLKAAERKIENLVKTLQLKIQENDELRNAHEKRKERLQMLQTNYRVVKEQLKQLEGNYSKIDRNKQMRRAESQQLQEEDSNTLWNELTYFKREHQKLLIENMNLEEELDQLKVFRSVEVANMQEMNAHLELEREELLCRLCEDQEVKNDTPEKKLKHKSDKTLQKVNELEKRLKAFEKKSKKLKEENKKLSKENDDMQSSYKQQQDDAEAKEKELTHLQKEKEDLERYKIVLEFKIHEQEVEIQTLQKQVGEVNSLREQVAEVNSLREQVVEVNSLRDQQVAEVNSLQEKVAEINEMRKENENLRKKLQEMEDTNRIQKAHLLQEMQAMQHMNAIQLPTGPLAQGPVQTSTQLQTQLQVPTLSLSQLQVELDKTMPEKSILEVVSTEQCKKCKTTTTKVKFKTAKKKGATGNSQTFLNQSIKVMSNMFENCKDDWEDVSESSDSEDLTSQNLGTIIVETSEKDNMEQTEEKAKGKEIILGIKSPTKKDISKKIYRKSASQKKKINAIRSAYAPSANKVNKENENNVNFSKSLLLERVGSMQQQINTLQDLKKGTETSIKELREANEKLTQQQELTNQKLQTTKQIIKKLNSELAELRKEKEEVQKKLEAANETKSETDICSKDLQTEIKQLQCKVKNATNETTKQSSNIKTLKCEIKEKEEQIQEMQGKICRMERDLVMKRHLIEHFKHRQKVNLENNDSFTDLLENLEKKVKTLTEDCSGKKIANDSLKQMLNAATREKSHYEKMYLKAKDELEKKEHKFAHLLSKMNETKSAMTELEATASQQLHGLAMQSERAFEIVQSKLARATNREEEFIAFVKALVKEIHHNVQEMRLRVKHIQKPEHSKANTATQRVQYLAASILNISPTDLEEMLDSENEEESRNSKDSEHDKEWLTYINTILEGQYPFATCLLEAVMEKINEKKKLFEEYVKSIKTTG</sequence>
<reference evidence="3 4" key="1">
    <citation type="journal article" date="2007" name="Nature">
        <title>Genome of the marsupial Monodelphis domestica reveals innovation in non-coding sequences.</title>
        <authorList>
            <person name="Mikkelsen T.S."/>
            <person name="Wakefield M.J."/>
            <person name="Aken B."/>
            <person name="Amemiya C.T."/>
            <person name="Chang J.L."/>
            <person name="Duke S."/>
            <person name="Garber M."/>
            <person name="Gentles A.J."/>
            <person name="Goodstadt L."/>
            <person name="Heger A."/>
            <person name="Jurka J."/>
            <person name="Kamal M."/>
            <person name="Mauceli E."/>
            <person name="Searle S.M."/>
            <person name="Sharpe T."/>
            <person name="Baker M.L."/>
            <person name="Batzer M.A."/>
            <person name="Benos P.V."/>
            <person name="Belov K."/>
            <person name="Clamp M."/>
            <person name="Cook A."/>
            <person name="Cuff J."/>
            <person name="Das R."/>
            <person name="Davidow L."/>
            <person name="Deakin J.E."/>
            <person name="Fazzari M.J."/>
            <person name="Glass J.L."/>
            <person name="Grabherr M."/>
            <person name="Greally J.M."/>
            <person name="Gu W."/>
            <person name="Hore T.A."/>
            <person name="Huttley G.A."/>
            <person name="Kleber M."/>
            <person name="Jirtle R.L."/>
            <person name="Koina E."/>
            <person name="Lee J.T."/>
            <person name="Mahony S."/>
            <person name="Marra M.A."/>
            <person name="Miller R.D."/>
            <person name="Nicholls R.D."/>
            <person name="Oda M."/>
            <person name="Papenfuss A.T."/>
            <person name="Parra Z.E."/>
            <person name="Pollock D.D."/>
            <person name="Ray D.A."/>
            <person name="Schein J.E."/>
            <person name="Speed T.P."/>
            <person name="Thompson K."/>
            <person name="VandeBerg J.L."/>
            <person name="Wade C.M."/>
            <person name="Walker J.A."/>
            <person name="Waters P.D."/>
            <person name="Webber C."/>
            <person name="Weidman J.R."/>
            <person name="Xie X."/>
            <person name="Zody M.C."/>
            <person name="Baldwin J."/>
            <person name="Abdouelleil A."/>
            <person name="Abdulkadir J."/>
            <person name="Abebe A."/>
            <person name="Abera B."/>
            <person name="Abreu J."/>
            <person name="Acer S.C."/>
            <person name="Aftuck L."/>
            <person name="Alexander A."/>
            <person name="An P."/>
            <person name="Anderson E."/>
            <person name="Anderson S."/>
            <person name="Arachi H."/>
            <person name="Azer M."/>
            <person name="Bachantsang P."/>
            <person name="Barry A."/>
            <person name="Bayul T."/>
            <person name="Berlin A."/>
            <person name="Bessette D."/>
            <person name="Bloom T."/>
            <person name="Bloom T."/>
            <person name="Boguslavskiy L."/>
            <person name="Bonnet C."/>
            <person name="Boukhgalter B."/>
            <person name="Bourzgui I."/>
            <person name="Brown A."/>
            <person name="Cahill P."/>
            <person name="Channer S."/>
            <person name="Cheshatsang Y."/>
            <person name="Chuda L."/>
            <person name="Citroen M."/>
            <person name="Collymore A."/>
            <person name="Cooke P."/>
            <person name="Costello M."/>
            <person name="D'Aco K."/>
            <person name="Daza R."/>
            <person name="De Haan G."/>
            <person name="DeGray S."/>
            <person name="DeMaso C."/>
            <person name="Dhargay N."/>
            <person name="Dooley K."/>
            <person name="Dooley E."/>
            <person name="Doricent M."/>
            <person name="Dorje P."/>
            <person name="Dorjee K."/>
            <person name="Dupes A."/>
            <person name="Elong R."/>
            <person name="Falk J."/>
            <person name="Farina A."/>
            <person name="Faro S."/>
            <person name="Ferguson D."/>
            <person name="Fisher S."/>
            <person name="Foley C.D."/>
            <person name="Franke A."/>
            <person name="Friedrich D."/>
            <person name="Gadbois L."/>
            <person name="Gearin G."/>
            <person name="Gearin C.R."/>
            <person name="Giannoukos G."/>
            <person name="Goode T."/>
            <person name="Graham J."/>
            <person name="Grandbois E."/>
            <person name="Grewal S."/>
            <person name="Gyaltsen K."/>
            <person name="Hafez N."/>
            <person name="Hagos B."/>
            <person name="Hall J."/>
            <person name="Henson C."/>
            <person name="Hollinger A."/>
            <person name="Honan T."/>
            <person name="Huard M.D."/>
            <person name="Hughes L."/>
            <person name="Hurhula B."/>
            <person name="Husby M.E."/>
            <person name="Kamat A."/>
            <person name="Kanga B."/>
            <person name="Kashin S."/>
            <person name="Khazanovich D."/>
            <person name="Kisner P."/>
            <person name="Lance K."/>
            <person name="Lara M."/>
            <person name="Lee W."/>
            <person name="Lennon N."/>
            <person name="Letendre F."/>
            <person name="LeVine R."/>
            <person name="Lipovsky A."/>
            <person name="Liu X."/>
            <person name="Liu J."/>
            <person name="Liu S."/>
            <person name="Lokyitsang T."/>
            <person name="Lokyitsang Y."/>
            <person name="Lubonja R."/>
            <person name="Lui A."/>
            <person name="MacDonald P."/>
            <person name="Magnisalis V."/>
            <person name="Maru K."/>
            <person name="Matthews C."/>
            <person name="McCusker W."/>
            <person name="McDonough S."/>
            <person name="Mehta T."/>
            <person name="Meldrim J."/>
            <person name="Meneus L."/>
            <person name="Mihai O."/>
            <person name="Mihalev A."/>
            <person name="Mihova T."/>
            <person name="Mittelman R."/>
            <person name="Mlenga V."/>
            <person name="Montmayeur A."/>
            <person name="Mulrain L."/>
            <person name="Navidi A."/>
            <person name="Naylor J."/>
            <person name="Negash T."/>
            <person name="Nguyen T."/>
            <person name="Nguyen N."/>
            <person name="Nicol R."/>
            <person name="Norbu C."/>
            <person name="Norbu N."/>
            <person name="Novod N."/>
            <person name="O'Neill B."/>
            <person name="Osman S."/>
            <person name="Markiewicz E."/>
            <person name="Oyono O.L."/>
            <person name="Patti C."/>
            <person name="Phunkhang P."/>
            <person name="Pierre F."/>
            <person name="Priest M."/>
            <person name="Raghuraman S."/>
            <person name="Rege F."/>
            <person name="Reyes R."/>
            <person name="Rise C."/>
            <person name="Rogov P."/>
            <person name="Ross K."/>
            <person name="Ryan E."/>
            <person name="Settipalli S."/>
            <person name="Shea T."/>
            <person name="Sherpa N."/>
            <person name="Shi L."/>
            <person name="Shih D."/>
            <person name="Sparrow T."/>
            <person name="Spaulding J."/>
            <person name="Stalker J."/>
            <person name="Stange-Thomann N."/>
            <person name="Stavropoulos S."/>
            <person name="Stone C."/>
            <person name="Strader C."/>
            <person name="Tesfaye S."/>
            <person name="Thomson T."/>
            <person name="Thoulutsang Y."/>
            <person name="Thoulutsang D."/>
            <person name="Topham K."/>
            <person name="Topping I."/>
            <person name="Tsamla T."/>
            <person name="Vassiliev H."/>
            <person name="Vo A."/>
            <person name="Wangchuk T."/>
            <person name="Wangdi T."/>
            <person name="Weiand M."/>
            <person name="Wilkinson J."/>
            <person name="Wilson A."/>
            <person name="Yadav S."/>
            <person name="Young G."/>
            <person name="Yu Q."/>
            <person name="Zembek L."/>
            <person name="Zhong D."/>
            <person name="Zimmer A."/>
            <person name="Zwirko Z."/>
            <person name="Jaffe D.B."/>
            <person name="Alvarez P."/>
            <person name="Brockman W."/>
            <person name="Butler J."/>
            <person name="Chin C."/>
            <person name="Gnerre S."/>
            <person name="MacCallum I."/>
            <person name="Graves J.A."/>
            <person name="Ponting C.P."/>
            <person name="Breen M."/>
            <person name="Samollow P.B."/>
            <person name="Lander E.S."/>
            <person name="Lindblad-Toh K."/>
        </authorList>
    </citation>
    <scope>NUCLEOTIDE SEQUENCE [LARGE SCALE GENOMIC DNA]</scope>
</reference>
<dbReference type="GO" id="GO:0005814">
    <property type="term" value="C:centriole"/>
    <property type="evidence" value="ECO:0000318"/>
    <property type="project" value="GO_Central"/>
</dbReference>
<dbReference type="PANTHER" id="PTHR18957:SF0">
    <property type="entry name" value="CENTLEIN"/>
    <property type="match status" value="1"/>
</dbReference>
<keyword evidence="1" id="KW-0175">Coiled coil</keyword>
<dbReference type="FunCoup" id="F7BYK6">
    <property type="interactions" value="691"/>
</dbReference>
<feature type="compositionally biased region" description="Basic and acidic residues" evidence="2">
    <location>
        <begin position="621"/>
        <end position="633"/>
    </location>
</feature>
<accession>F7BYK6</accession>
<feature type="region of interest" description="Disordered" evidence="2">
    <location>
        <begin position="412"/>
        <end position="431"/>
    </location>
</feature>
<keyword evidence="4" id="KW-1185">Reference proteome</keyword>
<dbReference type="GO" id="GO:0010457">
    <property type="term" value="P:centriole-centriole cohesion"/>
    <property type="evidence" value="ECO:0000318"/>
    <property type="project" value="GO_Central"/>
</dbReference>
<dbReference type="Bgee" id="ENSMODG00000014860">
    <property type="expression patterns" value="Expressed in spermatocyte and 15 other cell types or tissues"/>
</dbReference>
<organism evidence="3 4">
    <name type="scientific">Monodelphis domestica</name>
    <name type="common">Gray short-tailed opossum</name>
    <dbReference type="NCBI Taxonomy" id="13616"/>
    <lineage>
        <taxon>Eukaryota</taxon>
        <taxon>Metazoa</taxon>
        <taxon>Chordata</taxon>
        <taxon>Craniata</taxon>
        <taxon>Vertebrata</taxon>
        <taxon>Euteleostomi</taxon>
        <taxon>Mammalia</taxon>
        <taxon>Metatheria</taxon>
        <taxon>Didelphimorphia</taxon>
        <taxon>Didelphidae</taxon>
        <taxon>Monodelphis</taxon>
    </lineage>
</organism>
<dbReference type="Proteomes" id="UP000002280">
    <property type="component" value="Chromosome 6"/>
</dbReference>
<evidence type="ECO:0000313" key="3">
    <source>
        <dbReference type="Ensembl" id="ENSMODP00000018588.3"/>
    </source>
</evidence>
<dbReference type="InParanoid" id="F7BYK6"/>
<feature type="coiled-coil region" evidence="1">
    <location>
        <begin position="1136"/>
        <end position="1198"/>
    </location>
</feature>